<keyword evidence="3" id="KW-1185">Reference proteome</keyword>
<evidence type="ECO:0000256" key="1">
    <source>
        <dbReference type="SAM" id="MobiDB-lite"/>
    </source>
</evidence>
<proteinExistence type="predicted"/>
<reference evidence="3" key="1">
    <citation type="journal article" date="2019" name="Int. J. Syst. Evol. Microbiol.">
        <title>The Global Catalogue of Microorganisms (GCM) 10K type strain sequencing project: providing services to taxonomists for standard genome sequencing and annotation.</title>
        <authorList>
            <consortium name="The Broad Institute Genomics Platform"/>
            <consortium name="The Broad Institute Genome Sequencing Center for Infectious Disease"/>
            <person name="Wu L."/>
            <person name="Ma J."/>
        </authorList>
    </citation>
    <scope>NUCLEOTIDE SEQUENCE [LARGE SCALE GENOMIC DNA]</scope>
    <source>
        <strain evidence="3">JCM 17316</strain>
    </source>
</reference>
<protein>
    <submittedName>
        <fullName evidence="2">Uncharacterized protein</fullName>
    </submittedName>
</protein>
<comment type="caution">
    <text evidence="2">The sequence shown here is derived from an EMBL/GenBank/DDBJ whole genome shotgun (WGS) entry which is preliminary data.</text>
</comment>
<name>A0ABP7Z253_9ACTN</name>
<evidence type="ECO:0000313" key="2">
    <source>
        <dbReference type="EMBL" id="GAA4145133.1"/>
    </source>
</evidence>
<feature type="region of interest" description="Disordered" evidence="1">
    <location>
        <begin position="70"/>
        <end position="102"/>
    </location>
</feature>
<dbReference type="EMBL" id="BAABDO010000055">
    <property type="protein sequence ID" value="GAA4145133.1"/>
    <property type="molecule type" value="Genomic_DNA"/>
</dbReference>
<gene>
    <name evidence="2" type="ORF">GCM10022416_36580</name>
</gene>
<dbReference type="Proteomes" id="UP001500266">
    <property type="component" value="Unassembled WGS sequence"/>
</dbReference>
<sequence>MLAACVTLPSSAVVDDRPFVDADITHQLTVAARAMLEYRTEALVQSARPEEVPTEVLGVRISPDIARQQHRAARELQNRSRAPVEGGPPYTGARTRLEPERAVRTGDRITLDATEHTEVRYDTGKVTQSVRRRFDFTVDGPQFTLVAEHVRDPDARPLNDPRPEH</sequence>
<evidence type="ECO:0000313" key="3">
    <source>
        <dbReference type="Proteomes" id="UP001500266"/>
    </source>
</evidence>
<organism evidence="2 3">
    <name type="scientific">Actinomadura keratinilytica</name>
    <dbReference type="NCBI Taxonomy" id="547461"/>
    <lineage>
        <taxon>Bacteria</taxon>
        <taxon>Bacillati</taxon>
        <taxon>Actinomycetota</taxon>
        <taxon>Actinomycetes</taxon>
        <taxon>Streptosporangiales</taxon>
        <taxon>Thermomonosporaceae</taxon>
        <taxon>Actinomadura</taxon>
    </lineage>
</organism>
<accession>A0ABP7Z253</accession>